<protein>
    <recommendedName>
        <fullName evidence="2 5">peptidylprolyl isomerase</fullName>
        <ecNumber evidence="2 5">5.2.1.8</ecNumber>
    </recommendedName>
</protein>
<dbReference type="OMA" id="IHYTIKL"/>
<dbReference type="PANTHER" id="PTHR10516:SF443">
    <property type="entry name" value="FK506-BINDING PROTEIN 59-RELATED"/>
    <property type="match status" value="1"/>
</dbReference>
<dbReference type="SUPFAM" id="SSF54534">
    <property type="entry name" value="FKBP-like"/>
    <property type="match status" value="1"/>
</dbReference>
<evidence type="ECO:0000259" key="6">
    <source>
        <dbReference type="PROSITE" id="PS50059"/>
    </source>
</evidence>
<evidence type="ECO:0000313" key="8">
    <source>
        <dbReference type="Proteomes" id="UP000001876"/>
    </source>
</evidence>
<dbReference type="Gene3D" id="3.10.50.40">
    <property type="match status" value="1"/>
</dbReference>
<feature type="domain" description="PPIase FKBP-type" evidence="6">
    <location>
        <begin position="23"/>
        <end position="111"/>
    </location>
</feature>
<dbReference type="RefSeq" id="XP_003057686.1">
    <property type="nucleotide sequence ID" value="XM_003057640.1"/>
</dbReference>
<organism evidence="8">
    <name type="scientific">Micromonas pusilla (strain CCMP1545)</name>
    <name type="common">Picoplanktonic green alga</name>
    <dbReference type="NCBI Taxonomy" id="564608"/>
    <lineage>
        <taxon>Eukaryota</taxon>
        <taxon>Viridiplantae</taxon>
        <taxon>Chlorophyta</taxon>
        <taxon>Mamiellophyceae</taxon>
        <taxon>Mamiellales</taxon>
        <taxon>Mamiellaceae</taxon>
        <taxon>Micromonas</taxon>
    </lineage>
</organism>
<dbReference type="GeneID" id="9683491"/>
<reference evidence="7 8" key="1">
    <citation type="journal article" date="2009" name="Science">
        <title>Green evolution and dynamic adaptations revealed by genomes of the marine picoeukaryotes Micromonas.</title>
        <authorList>
            <person name="Worden A.Z."/>
            <person name="Lee J.H."/>
            <person name="Mock T."/>
            <person name="Rouze P."/>
            <person name="Simmons M.P."/>
            <person name="Aerts A.L."/>
            <person name="Allen A.E."/>
            <person name="Cuvelier M.L."/>
            <person name="Derelle E."/>
            <person name="Everett M.V."/>
            <person name="Foulon E."/>
            <person name="Grimwood J."/>
            <person name="Gundlach H."/>
            <person name="Henrissat B."/>
            <person name="Napoli C."/>
            <person name="McDonald S.M."/>
            <person name="Parker M.S."/>
            <person name="Rombauts S."/>
            <person name="Salamov A."/>
            <person name="Von Dassow P."/>
            <person name="Badger J.H."/>
            <person name="Coutinho P.M."/>
            <person name="Demir E."/>
            <person name="Dubchak I."/>
            <person name="Gentemann C."/>
            <person name="Eikrem W."/>
            <person name="Gready J.E."/>
            <person name="John U."/>
            <person name="Lanier W."/>
            <person name="Lindquist E.A."/>
            <person name="Lucas S."/>
            <person name="Mayer K.F."/>
            <person name="Moreau H."/>
            <person name="Not F."/>
            <person name="Otillar R."/>
            <person name="Panaud O."/>
            <person name="Pangilinan J."/>
            <person name="Paulsen I."/>
            <person name="Piegu B."/>
            <person name="Poliakov A."/>
            <person name="Robbens S."/>
            <person name="Schmutz J."/>
            <person name="Toulza E."/>
            <person name="Wyss T."/>
            <person name="Zelensky A."/>
            <person name="Zhou K."/>
            <person name="Armbrust E.V."/>
            <person name="Bhattacharya D."/>
            <person name="Goodenough U.W."/>
            <person name="Van de Peer Y."/>
            <person name="Grigoriev I.V."/>
        </authorList>
    </citation>
    <scope>NUCLEOTIDE SEQUENCE [LARGE SCALE GENOMIC DNA]</scope>
    <source>
        <strain evidence="7 8">CCMP1545</strain>
    </source>
</reference>
<keyword evidence="4 5" id="KW-0413">Isomerase</keyword>
<evidence type="ECO:0000256" key="2">
    <source>
        <dbReference type="ARBA" id="ARBA00013194"/>
    </source>
</evidence>
<evidence type="ECO:0000256" key="3">
    <source>
        <dbReference type="ARBA" id="ARBA00023110"/>
    </source>
</evidence>
<keyword evidence="8" id="KW-1185">Reference proteome</keyword>
<dbReference type="AlphaFoldDB" id="C1MQ27"/>
<dbReference type="EC" id="5.2.1.8" evidence="2 5"/>
<dbReference type="KEGG" id="mpp:MICPUCDRAFT_15947"/>
<dbReference type="STRING" id="564608.C1MQ27"/>
<keyword evidence="3 5" id="KW-0697">Rotamase</keyword>
<evidence type="ECO:0000256" key="1">
    <source>
        <dbReference type="ARBA" id="ARBA00000971"/>
    </source>
</evidence>
<evidence type="ECO:0000256" key="4">
    <source>
        <dbReference type="ARBA" id="ARBA00023235"/>
    </source>
</evidence>
<dbReference type="InterPro" id="IPR046357">
    <property type="entry name" value="PPIase_dom_sf"/>
</dbReference>
<dbReference type="GO" id="GO:0003755">
    <property type="term" value="F:peptidyl-prolyl cis-trans isomerase activity"/>
    <property type="evidence" value="ECO:0007669"/>
    <property type="project" value="UniProtKB-KW"/>
</dbReference>
<evidence type="ECO:0000313" key="7">
    <source>
        <dbReference type="EMBL" id="EEH57637.1"/>
    </source>
</evidence>
<dbReference type="GO" id="GO:0005737">
    <property type="term" value="C:cytoplasm"/>
    <property type="evidence" value="ECO:0007669"/>
    <property type="project" value="TreeGrafter"/>
</dbReference>
<dbReference type="InterPro" id="IPR001179">
    <property type="entry name" value="PPIase_FKBP_dom"/>
</dbReference>
<name>C1MQ27_MICPC</name>
<proteinExistence type="predicted"/>
<accession>C1MQ27</accession>
<comment type="catalytic activity">
    <reaction evidence="1 5">
        <text>[protein]-peptidylproline (omega=180) = [protein]-peptidylproline (omega=0)</text>
        <dbReference type="Rhea" id="RHEA:16237"/>
        <dbReference type="Rhea" id="RHEA-COMP:10747"/>
        <dbReference type="Rhea" id="RHEA-COMP:10748"/>
        <dbReference type="ChEBI" id="CHEBI:83833"/>
        <dbReference type="ChEBI" id="CHEBI:83834"/>
        <dbReference type="EC" id="5.2.1.8"/>
    </reaction>
</comment>
<dbReference type="PANTHER" id="PTHR10516">
    <property type="entry name" value="PEPTIDYL-PROLYL CIS-TRANS ISOMERASE"/>
    <property type="match status" value="1"/>
</dbReference>
<dbReference type="OrthoDB" id="1902587at2759"/>
<dbReference type="EMBL" id="GG663738">
    <property type="protein sequence ID" value="EEH57637.1"/>
    <property type="molecule type" value="Genomic_DNA"/>
</dbReference>
<evidence type="ECO:0000256" key="5">
    <source>
        <dbReference type="PROSITE-ProRule" id="PRU00277"/>
    </source>
</evidence>
<sequence length="114" mass="12416">MPPPLIDVQIIRAGDGKYYPKPGETVAIHYTIKLASGKEVDNTYKRKQPFRFKVACGQVVKGWDAAVTQLSVGEKATCVFPARLAYGEKGFPGLIPKNAELHVTLELVAISMGD</sequence>
<dbReference type="InterPro" id="IPR050689">
    <property type="entry name" value="FKBP-type_PPIase"/>
</dbReference>
<dbReference type="Proteomes" id="UP000001876">
    <property type="component" value="Unassembled WGS sequence"/>
</dbReference>
<dbReference type="eggNOG" id="KOG0544">
    <property type="taxonomic scope" value="Eukaryota"/>
</dbReference>
<gene>
    <name evidence="7" type="ORF">MICPUCDRAFT_15947</name>
</gene>
<dbReference type="PROSITE" id="PS50059">
    <property type="entry name" value="FKBP_PPIASE"/>
    <property type="match status" value="1"/>
</dbReference>
<dbReference type="Pfam" id="PF00254">
    <property type="entry name" value="FKBP_C"/>
    <property type="match status" value="1"/>
</dbReference>